<evidence type="ECO:0000313" key="7">
    <source>
        <dbReference type="Proteomes" id="UP000243297"/>
    </source>
</evidence>
<dbReference type="InterPro" id="IPR005119">
    <property type="entry name" value="LysR_subst-bd"/>
</dbReference>
<dbReference type="Gene3D" id="1.10.10.10">
    <property type="entry name" value="Winged helix-like DNA-binding domain superfamily/Winged helix DNA-binding domain"/>
    <property type="match status" value="1"/>
</dbReference>
<dbReference type="Pfam" id="PF03466">
    <property type="entry name" value="LysR_substrate"/>
    <property type="match status" value="1"/>
</dbReference>
<dbReference type="AlphaFoldDB" id="A0A1T4JYN7"/>
<dbReference type="STRING" id="118967.SAMN02745191_0171"/>
<dbReference type="EMBL" id="FUWY01000001">
    <property type="protein sequence ID" value="SJZ35167.1"/>
    <property type="molecule type" value="Genomic_DNA"/>
</dbReference>
<dbReference type="Gene3D" id="3.40.190.10">
    <property type="entry name" value="Periplasmic binding protein-like II"/>
    <property type="match status" value="2"/>
</dbReference>
<dbReference type="PANTHER" id="PTHR30126:SF64">
    <property type="entry name" value="HTH-TYPE TRANSCRIPTIONAL REGULATOR CITR"/>
    <property type="match status" value="1"/>
</dbReference>
<dbReference type="GO" id="GO:0003700">
    <property type="term" value="F:DNA-binding transcription factor activity"/>
    <property type="evidence" value="ECO:0007669"/>
    <property type="project" value="InterPro"/>
</dbReference>
<accession>A0A1T4JYN7</accession>
<organism evidence="6 7">
    <name type="scientific">Anaerorhabdus furcosa</name>
    <dbReference type="NCBI Taxonomy" id="118967"/>
    <lineage>
        <taxon>Bacteria</taxon>
        <taxon>Bacillati</taxon>
        <taxon>Bacillota</taxon>
        <taxon>Erysipelotrichia</taxon>
        <taxon>Erysipelotrichales</taxon>
        <taxon>Erysipelotrichaceae</taxon>
        <taxon>Anaerorhabdus</taxon>
    </lineage>
</organism>
<keyword evidence="4" id="KW-0804">Transcription</keyword>
<reference evidence="7" key="1">
    <citation type="submission" date="2017-02" db="EMBL/GenBank/DDBJ databases">
        <authorList>
            <person name="Varghese N."/>
            <person name="Submissions S."/>
        </authorList>
    </citation>
    <scope>NUCLEOTIDE SEQUENCE [LARGE SCALE GENOMIC DNA]</scope>
    <source>
        <strain evidence="7">ATCC 25662</strain>
    </source>
</reference>
<keyword evidence="2" id="KW-0805">Transcription regulation</keyword>
<feature type="domain" description="HTH lysR-type" evidence="5">
    <location>
        <begin position="1"/>
        <end position="58"/>
    </location>
</feature>
<dbReference type="SUPFAM" id="SSF53850">
    <property type="entry name" value="Periplasmic binding protein-like II"/>
    <property type="match status" value="1"/>
</dbReference>
<dbReference type="PANTHER" id="PTHR30126">
    <property type="entry name" value="HTH-TYPE TRANSCRIPTIONAL REGULATOR"/>
    <property type="match status" value="1"/>
</dbReference>
<sequence length="294" mass="33642">MLDSKIETFLAVVKYESYTATAQELHMTQPAVTQHIHKLEDYYGCKLVDSSKRSIKLTDAGNLLYEYLSLQQANEKHFMSMLHKTKQPLCVGASLSIADFYLSRLMTKKFSTDNERTRISVENTTSLIHKLHTGELDCALVEGLFNNQMFNTRILIEVPFIAVVSSTHPLAGKTISLNQLHEYPLVLREPESGTREILENWLASKNDCCQSFKEIIELGSFTLIKEIVLNSNAVTFLYEGVVQNELAHGTLKRVNIKDFNLHHPFHFVFRKGDPQTNHLLDFYELLNENFKALD</sequence>
<dbReference type="InterPro" id="IPR036390">
    <property type="entry name" value="WH_DNA-bd_sf"/>
</dbReference>
<evidence type="ECO:0000256" key="3">
    <source>
        <dbReference type="ARBA" id="ARBA00023125"/>
    </source>
</evidence>
<dbReference type="OrthoDB" id="9785745at2"/>
<gene>
    <name evidence="6" type="ORF">SAMN02745191_0171</name>
</gene>
<dbReference type="Proteomes" id="UP000243297">
    <property type="component" value="Unassembled WGS sequence"/>
</dbReference>
<dbReference type="RefSeq" id="WP_078710635.1">
    <property type="nucleotide sequence ID" value="NZ_FUWY01000001.1"/>
</dbReference>
<evidence type="ECO:0000313" key="6">
    <source>
        <dbReference type="EMBL" id="SJZ35167.1"/>
    </source>
</evidence>
<dbReference type="InterPro" id="IPR000847">
    <property type="entry name" value="LysR_HTH_N"/>
</dbReference>
<evidence type="ECO:0000256" key="2">
    <source>
        <dbReference type="ARBA" id="ARBA00023015"/>
    </source>
</evidence>
<dbReference type="PROSITE" id="PS50931">
    <property type="entry name" value="HTH_LYSR"/>
    <property type="match status" value="1"/>
</dbReference>
<proteinExistence type="inferred from homology"/>
<dbReference type="GO" id="GO:0000976">
    <property type="term" value="F:transcription cis-regulatory region binding"/>
    <property type="evidence" value="ECO:0007669"/>
    <property type="project" value="TreeGrafter"/>
</dbReference>
<evidence type="ECO:0000256" key="4">
    <source>
        <dbReference type="ARBA" id="ARBA00023163"/>
    </source>
</evidence>
<dbReference type="Pfam" id="PF00126">
    <property type="entry name" value="HTH_1"/>
    <property type="match status" value="1"/>
</dbReference>
<dbReference type="SUPFAM" id="SSF46785">
    <property type="entry name" value="Winged helix' DNA-binding domain"/>
    <property type="match status" value="1"/>
</dbReference>
<keyword evidence="3 6" id="KW-0238">DNA-binding</keyword>
<keyword evidence="7" id="KW-1185">Reference proteome</keyword>
<comment type="similarity">
    <text evidence="1">Belongs to the LysR transcriptional regulatory family.</text>
</comment>
<dbReference type="InterPro" id="IPR036388">
    <property type="entry name" value="WH-like_DNA-bd_sf"/>
</dbReference>
<protein>
    <submittedName>
        <fullName evidence="6">DNA-binding transcriptional regulator, LysR family</fullName>
    </submittedName>
</protein>
<name>A0A1T4JYN7_9FIRM</name>
<evidence type="ECO:0000259" key="5">
    <source>
        <dbReference type="PROSITE" id="PS50931"/>
    </source>
</evidence>
<evidence type="ECO:0000256" key="1">
    <source>
        <dbReference type="ARBA" id="ARBA00009437"/>
    </source>
</evidence>
<dbReference type="PRINTS" id="PR00039">
    <property type="entry name" value="HTHLYSR"/>
</dbReference>